<dbReference type="OrthoDB" id="8061911at2759"/>
<dbReference type="AlphaFoldDB" id="A0A0V1BUI8"/>
<accession>A0A0V1BUI8</accession>
<evidence type="ECO:0000313" key="3">
    <source>
        <dbReference type="Proteomes" id="UP000054776"/>
    </source>
</evidence>
<keyword evidence="3" id="KW-1185">Reference proteome</keyword>
<evidence type="ECO:0000256" key="1">
    <source>
        <dbReference type="SAM" id="MobiDB-lite"/>
    </source>
</evidence>
<evidence type="ECO:0000313" key="2">
    <source>
        <dbReference type="EMBL" id="KRY40598.1"/>
    </source>
</evidence>
<feature type="region of interest" description="Disordered" evidence="1">
    <location>
        <begin position="1"/>
        <end position="27"/>
    </location>
</feature>
<reference evidence="2 3" key="1">
    <citation type="submission" date="2015-01" db="EMBL/GenBank/DDBJ databases">
        <title>Evolution of Trichinella species and genotypes.</title>
        <authorList>
            <person name="Korhonen P.K."/>
            <person name="Edoardo P."/>
            <person name="Giuseppe L.R."/>
            <person name="Gasser R.B."/>
        </authorList>
    </citation>
    <scope>NUCLEOTIDE SEQUENCE [LARGE SCALE GENOMIC DNA]</scope>
    <source>
        <strain evidence="2">ISS3</strain>
    </source>
</reference>
<dbReference type="EMBL" id="JYDH01000012">
    <property type="protein sequence ID" value="KRY40598.1"/>
    <property type="molecule type" value="Genomic_DNA"/>
</dbReference>
<protein>
    <submittedName>
        <fullName evidence="2">Uncharacterized protein</fullName>
    </submittedName>
</protein>
<dbReference type="InParanoid" id="A0A0V1BUI8"/>
<feature type="region of interest" description="Disordered" evidence="1">
    <location>
        <begin position="40"/>
        <end position="61"/>
    </location>
</feature>
<comment type="caution">
    <text evidence="2">The sequence shown here is derived from an EMBL/GenBank/DDBJ whole genome shotgun (WGS) entry which is preliminary data.</text>
</comment>
<sequence length="61" mass="6545">MPPRSGGGTLPRHGSGPQLRRSPDPLPSWWCWSQHASMMGERVSNPGGEDFPDGTTPTSSL</sequence>
<name>A0A0V1BUI8_TRISP</name>
<organism evidence="2 3">
    <name type="scientific">Trichinella spiralis</name>
    <name type="common">Trichina worm</name>
    <dbReference type="NCBI Taxonomy" id="6334"/>
    <lineage>
        <taxon>Eukaryota</taxon>
        <taxon>Metazoa</taxon>
        <taxon>Ecdysozoa</taxon>
        <taxon>Nematoda</taxon>
        <taxon>Enoplea</taxon>
        <taxon>Dorylaimia</taxon>
        <taxon>Trichinellida</taxon>
        <taxon>Trichinellidae</taxon>
        <taxon>Trichinella</taxon>
    </lineage>
</organism>
<proteinExistence type="predicted"/>
<dbReference type="Proteomes" id="UP000054776">
    <property type="component" value="Unassembled WGS sequence"/>
</dbReference>
<gene>
    <name evidence="2" type="ORF">T01_4498</name>
</gene>